<dbReference type="InterPro" id="IPR010753">
    <property type="entry name" value="DUF1330"/>
</dbReference>
<dbReference type="Pfam" id="PF07045">
    <property type="entry name" value="DUF1330"/>
    <property type="match status" value="1"/>
</dbReference>
<dbReference type="InterPro" id="IPR011008">
    <property type="entry name" value="Dimeric_a/b-barrel"/>
</dbReference>
<reference key="1">
    <citation type="submission" date="2017-08" db="EMBL/GenBank/DDBJ databases">
        <title>A dynamic microbial community with high functional redundancy inhabits the cold, oxic subseafloor aquifer.</title>
        <authorList>
            <person name="Tully B.J."/>
            <person name="Wheat C.G."/>
            <person name="Glazer B.T."/>
            <person name="Huber J.A."/>
        </authorList>
    </citation>
    <scope>NUCLEOTIDE SEQUENCE [LARGE SCALE GENOMIC DNA]</scope>
</reference>
<organism evidence="2">
    <name type="scientific">OCS116 cluster bacterium</name>
    <dbReference type="NCBI Taxonomy" id="2030921"/>
    <lineage>
        <taxon>Bacteria</taxon>
        <taxon>Pseudomonadati</taxon>
        <taxon>Pseudomonadota</taxon>
        <taxon>Alphaproteobacteria</taxon>
        <taxon>OCS116 cluster</taxon>
    </lineage>
</organism>
<reference evidence="2" key="2">
    <citation type="journal article" date="2018" name="ISME J.">
        <title>A dynamic microbial community with high functional redundancy inhabits the cold, oxic subseafloor aquifer.</title>
        <authorList>
            <person name="Tully B.J."/>
            <person name="Wheat C.G."/>
            <person name="Glazer B.T."/>
            <person name="Huber J.A."/>
        </authorList>
    </citation>
    <scope>NUCLEOTIDE SEQUENCE</scope>
    <source>
        <strain evidence="2">NORP83</strain>
    </source>
</reference>
<name>A0A2A4YRQ0_9PROT</name>
<gene>
    <name evidence="2" type="ORF">COB13_15580</name>
</gene>
<accession>A0A2A4YRQ0</accession>
<evidence type="ECO:0000259" key="1">
    <source>
        <dbReference type="Pfam" id="PF07045"/>
    </source>
</evidence>
<feature type="domain" description="DUF1330" evidence="1">
    <location>
        <begin position="5"/>
        <end position="93"/>
    </location>
</feature>
<protein>
    <submittedName>
        <fullName evidence="2">D-fructose-6-phosphate amidotransferase</fullName>
    </submittedName>
</protein>
<comment type="caution">
    <text evidence="2">The sequence shown here is derived from an EMBL/GenBank/DDBJ whole genome shotgun (WGS) entry which is preliminary data.</text>
</comment>
<dbReference type="PANTHER" id="PTHR41521:SF4">
    <property type="entry name" value="BLR0684 PROTEIN"/>
    <property type="match status" value="1"/>
</dbReference>
<dbReference type="PANTHER" id="PTHR41521">
    <property type="match status" value="1"/>
</dbReference>
<dbReference type="GO" id="GO:0016740">
    <property type="term" value="F:transferase activity"/>
    <property type="evidence" value="ECO:0007669"/>
    <property type="project" value="UniProtKB-KW"/>
</dbReference>
<dbReference type="SUPFAM" id="SSF54909">
    <property type="entry name" value="Dimeric alpha+beta barrel"/>
    <property type="match status" value="1"/>
</dbReference>
<dbReference type="AlphaFoldDB" id="A0A2A4YRQ0"/>
<proteinExistence type="predicted"/>
<keyword evidence="2" id="KW-0808">Transferase</keyword>
<evidence type="ECO:0000313" key="2">
    <source>
        <dbReference type="EMBL" id="PCI97486.1"/>
    </source>
</evidence>
<dbReference type="Gene3D" id="3.30.70.100">
    <property type="match status" value="1"/>
</dbReference>
<dbReference type="EMBL" id="NVUS01000029">
    <property type="protein sequence ID" value="PCI97486.1"/>
    <property type="molecule type" value="Genomic_DNA"/>
</dbReference>
<sequence>MVVHFIARLNDIDADAMQGYQQPTAASVAAFGGRYLASSDHITTLEGIADCQRIVMLEFPDKQQAMDWYGSKLYAPLLAQRKAATDSHFILVE</sequence>